<dbReference type="Pfam" id="PF09405">
    <property type="entry name" value="Btz"/>
    <property type="match status" value="1"/>
</dbReference>
<comment type="subunit">
    <text evidence="20">Interacts with PPP1CA and NCOA5. Forms a complex with ILF2, ILF3, KHDRBS1, RBMX, NCOA5 and PPP1CA.</text>
</comment>
<keyword evidence="5" id="KW-0488">Methylation</keyword>
<keyword evidence="17" id="KW-0508">mRNA splicing</keyword>
<evidence type="ECO:0000256" key="19">
    <source>
        <dbReference type="ARBA" id="ARBA00058677"/>
    </source>
</evidence>
<dbReference type="InterPro" id="IPR018545">
    <property type="entry name" value="Btz_dom"/>
</dbReference>
<dbReference type="EMBL" id="KA645148">
    <property type="protein sequence ID" value="AFP59777.1"/>
    <property type="molecule type" value="mRNA"/>
</dbReference>
<keyword evidence="11" id="KW-0832">Ubl conjugation</keyword>
<evidence type="ECO:0000256" key="7">
    <source>
        <dbReference type="ARBA" id="ARBA00022491"/>
    </source>
</evidence>
<organism evidence="25">
    <name type="scientific">Musca domestica</name>
    <name type="common">House fly</name>
    <dbReference type="NCBI Taxonomy" id="7370"/>
    <lineage>
        <taxon>Eukaryota</taxon>
        <taxon>Metazoa</taxon>
        <taxon>Ecdysozoa</taxon>
        <taxon>Arthropoda</taxon>
        <taxon>Hexapoda</taxon>
        <taxon>Insecta</taxon>
        <taxon>Pterygota</taxon>
        <taxon>Neoptera</taxon>
        <taxon>Endopterygota</taxon>
        <taxon>Diptera</taxon>
        <taxon>Brachycera</taxon>
        <taxon>Muscomorpha</taxon>
        <taxon>Muscoidea</taxon>
        <taxon>Muscidae</taxon>
        <taxon>Musca</taxon>
    </lineage>
</organism>
<evidence type="ECO:0000256" key="13">
    <source>
        <dbReference type="ARBA" id="ARBA00022884"/>
    </source>
</evidence>
<evidence type="ECO:0000256" key="15">
    <source>
        <dbReference type="ARBA" id="ARBA00023161"/>
    </source>
</evidence>
<keyword evidence="18" id="KW-0539">Nucleus</keyword>
<feature type="compositionally biased region" description="Acidic residues" evidence="23">
    <location>
        <begin position="378"/>
        <end position="399"/>
    </location>
</feature>
<evidence type="ECO:0000256" key="2">
    <source>
        <dbReference type="ARBA" id="ARBA00004496"/>
    </source>
</evidence>
<dbReference type="PANTHER" id="PTHR13413:SF0">
    <property type="entry name" value="YLP MOTIF-CONTAINING PROTEIN 1"/>
    <property type="match status" value="1"/>
</dbReference>
<feature type="compositionally biased region" description="Acidic residues" evidence="23">
    <location>
        <begin position="712"/>
        <end position="724"/>
    </location>
</feature>
<keyword evidence="10" id="KW-0509">mRNA transport</keyword>
<evidence type="ECO:0000256" key="4">
    <source>
        <dbReference type="ARBA" id="ARBA00022448"/>
    </source>
</evidence>
<dbReference type="VEuPathDB" id="VectorBase:MDOMA2_002810"/>
<dbReference type="VEuPathDB" id="VectorBase:MDOA012405"/>
<dbReference type="GO" id="GO:0032204">
    <property type="term" value="P:regulation of telomere maintenance"/>
    <property type="evidence" value="ECO:0007669"/>
    <property type="project" value="TreeGrafter"/>
</dbReference>
<dbReference type="GO" id="GO:0005737">
    <property type="term" value="C:cytoplasm"/>
    <property type="evidence" value="ECO:0007669"/>
    <property type="project" value="UniProtKB-SubCell"/>
</dbReference>
<dbReference type="GO" id="GO:0006417">
    <property type="term" value="P:regulation of translation"/>
    <property type="evidence" value="ECO:0007669"/>
    <property type="project" value="UniProtKB-KW"/>
</dbReference>
<feature type="compositionally biased region" description="Polar residues" evidence="23">
    <location>
        <begin position="671"/>
        <end position="685"/>
    </location>
</feature>
<evidence type="ECO:0000313" key="25">
    <source>
        <dbReference type="EMBL" id="AFP59777.1"/>
    </source>
</evidence>
<dbReference type="GO" id="GO:0008380">
    <property type="term" value="P:RNA splicing"/>
    <property type="evidence" value="ECO:0007669"/>
    <property type="project" value="UniProtKB-KW"/>
</dbReference>
<feature type="compositionally biased region" description="Low complexity" evidence="23">
    <location>
        <begin position="312"/>
        <end position="369"/>
    </location>
</feature>
<keyword evidence="7" id="KW-0678">Repressor</keyword>
<keyword evidence="9" id="KW-0507">mRNA processing</keyword>
<dbReference type="AlphaFoldDB" id="T1PB19"/>
<feature type="compositionally biased region" description="Polar residues" evidence="23">
    <location>
        <begin position="290"/>
        <end position="306"/>
    </location>
</feature>
<keyword evidence="8" id="KW-1017">Isopeptide bond</keyword>
<dbReference type="GO" id="GO:0016607">
    <property type="term" value="C:nuclear speck"/>
    <property type="evidence" value="ECO:0007669"/>
    <property type="project" value="UniProtKB-SubCell"/>
</dbReference>
<dbReference type="SUPFAM" id="SSF52540">
    <property type="entry name" value="P-loop containing nucleoside triphosphate hydrolases"/>
    <property type="match status" value="1"/>
</dbReference>
<feature type="compositionally biased region" description="Acidic residues" evidence="23">
    <location>
        <begin position="41"/>
        <end position="54"/>
    </location>
</feature>
<dbReference type="GO" id="GO:0006397">
    <property type="term" value="P:mRNA processing"/>
    <property type="evidence" value="ECO:0007669"/>
    <property type="project" value="UniProtKB-KW"/>
</dbReference>
<dbReference type="GO" id="GO:0003729">
    <property type="term" value="F:mRNA binding"/>
    <property type="evidence" value="ECO:0007669"/>
    <property type="project" value="InterPro"/>
</dbReference>
<evidence type="ECO:0000256" key="17">
    <source>
        <dbReference type="ARBA" id="ARBA00023187"/>
    </source>
</evidence>
<evidence type="ECO:0000259" key="24">
    <source>
        <dbReference type="SMART" id="SM01044"/>
    </source>
</evidence>
<comment type="subcellular location">
    <subcellularLocation>
        <location evidence="2">Cytoplasm</location>
    </subcellularLocation>
    <subcellularLocation>
        <location evidence="1">Nucleus speckle</location>
    </subcellularLocation>
</comment>
<feature type="compositionally biased region" description="Low complexity" evidence="23">
    <location>
        <begin position="414"/>
        <end position="437"/>
    </location>
</feature>
<evidence type="ECO:0000256" key="14">
    <source>
        <dbReference type="ARBA" id="ARBA00023015"/>
    </source>
</evidence>
<dbReference type="Gene3D" id="3.40.50.300">
    <property type="entry name" value="P-loop containing nucleotide triphosphate hydrolases"/>
    <property type="match status" value="1"/>
</dbReference>
<keyword evidence="13" id="KW-0694">RNA-binding</keyword>
<evidence type="ECO:0000256" key="23">
    <source>
        <dbReference type="SAM" id="MobiDB-lite"/>
    </source>
</evidence>
<comment type="similarity">
    <text evidence="3">Belongs to the CASC3 family.</text>
</comment>
<reference evidence="25" key="1">
    <citation type="submission" date="2012-08" db="EMBL/GenBank/DDBJ databases">
        <title>Transcriptome of adult Musca domestica launches a platform for comparative house fly gene expression and characterization of differential gene expression among resistant and susceptible house flies.</title>
        <authorList>
            <person name="Liu N."/>
            <person name="Zhang L."/>
            <person name="Li M."/>
            <person name="Reid W."/>
        </authorList>
    </citation>
    <scope>NUCLEOTIDE SEQUENCE</scope>
    <source>
        <strain evidence="25">ALHF</strain>
        <tissue evidence="25">Whole body</tissue>
    </source>
</reference>
<feature type="compositionally biased region" description="Polar residues" evidence="23">
    <location>
        <begin position="262"/>
        <end position="282"/>
    </location>
</feature>
<evidence type="ECO:0000256" key="6">
    <source>
        <dbReference type="ARBA" id="ARBA00022490"/>
    </source>
</evidence>
<dbReference type="PANTHER" id="PTHR13413">
    <property type="entry name" value="YLP MOTIF CONTAINING PROTEIN NUCLEAR PROTEIN ZAP"/>
    <property type="match status" value="1"/>
</dbReference>
<dbReference type="FunFam" id="3.40.50.300:FF:000399">
    <property type="entry name" value="YLP motif containing 1"/>
    <property type="match status" value="1"/>
</dbReference>
<dbReference type="GO" id="GO:0035145">
    <property type="term" value="C:exon-exon junction complex"/>
    <property type="evidence" value="ECO:0007669"/>
    <property type="project" value="InterPro"/>
</dbReference>
<feature type="compositionally biased region" description="Polar residues" evidence="23">
    <location>
        <begin position="240"/>
        <end position="249"/>
    </location>
</feature>
<dbReference type="InterPro" id="IPR027417">
    <property type="entry name" value="P-loop_NTPase"/>
</dbReference>
<dbReference type="VEuPathDB" id="VectorBase:MDOA010775"/>
<dbReference type="VEuPathDB" id="VectorBase:MDOMA2_008282"/>
<evidence type="ECO:0000256" key="16">
    <source>
        <dbReference type="ARBA" id="ARBA00023163"/>
    </source>
</evidence>
<evidence type="ECO:0000256" key="18">
    <source>
        <dbReference type="ARBA" id="ARBA00023242"/>
    </source>
</evidence>
<proteinExistence type="evidence at transcript level"/>
<feature type="compositionally biased region" description="Polar residues" evidence="23">
    <location>
        <begin position="71"/>
        <end position="80"/>
    </location>
</feature>
<evidence type="ECO:0000256" key="11">
    <source>
        <dbReference type="ARBA" id="ARBA00022843"/>
    </source>
</evidence>
<evidence type="ECO:0000256" key="10">
    <source>
        <dbReference type="ARBA" id="ARBA00022816"/>
    </source>
</evidence>
<evidence type="ECO:0000256" key="22">
    <source>
        <dbReference type="ARBA" id="ARBA00083294"/>
    </source>
</evidence>
<dbReference type="InterPro" id="IPR026314">
    <property type="entry name" value="YLP_motif_con_p1"/>
</dbReference>
<evidence type="ECO:0000256" key="20">
    <source>
        <dbReference type="ARBA" id="ARBA00065932"/>
    </source>
</evidence>
<feature type="compositionally biased region" description="Basic and acidic residues" evidence="23">
    <location>
        <begin position="184"/>
        <end position="231"/>
    </location>
</feature>
<keyword evidence="12" id="KW-0810">Translation regulation</keyword>
<dbReference type="GO" id="GO:0000184">
    <property type="term" value="P:nuclear-transcribed mRNA catabolic process, nonsense-mediated decay"/>
    <property type="evidence" value="ECO:0007669"/>
    <property type="project" value="UniProtKB-KW"/>
</dbReference>
<dbReference type="SMART" id="SM01044">
    <property type="entry name" value="Btz"/>
    <property type="match status" value="1"/>
</dbReference>
<keyword evidence="16" id="KW-0804">Transcription</keyword>
<evidence type="ECO:0000256" key="1">
    <source>
        <dbReference type="ARBA" id="ARBA00004324"/>
    </source>
</evidence>
<evidence type="ECO:0000256" key="9">
    <source>
        <dbReference type="ARBA" id="ARBA00022664"/>
    </source>
</evidence>
<name>T1PB19_MUSDO</name>
<feature type="region of interest" description="Disordered" evidence="23">
    <location>
        <begin position="1"/>
        <end position="437"/>
    </location>
</feature>
<feature type="compositionally biased region" description="Basic and acidic residues" evidence="23">
    <location>
        <begin position="30"/>
        <end position="40"/>
    </location>
</feature>
<feature type="region of interest" description="Disordered" evidence="23">
    <location>
        <begin position="666"/>
        <end position="737"/>
    </location>
</feature>
<protein>
    <recommendedName>
        <fullName evidence="21">YLP motif-containing protein 1</fullName>
    </recommendedName>
    <alternativeName>
        <fullName evidence="22">Nuclear protein ZAP3</fullName>
    </alternativeName>
</protein>
<feature type="domain" description="Btz" evidence="24">
    <location>
        <begin position="2"/>
        <end position="125"/>
    </location>
</feature>
<feature type="compositionally biased region" description="Basic and acidic residues" evidence="23">
    <location>
        <begin position="93"/>
        <end position="110"/>
    </location>
</feature>
<keyword evidence="6" id="KW-0963">Cytoplasm</keyword>
<keyword evidence="14" id="KW-0805">Transcription regulation</keyword>
<evidence type="ECO:0000256" key="12">
    <source>
        <dbReference type="ARBA" id="ARBA00022845"/>
    </source>
</evidence>
<comment type="function">
    <text evidence="19">Plays a role in the reduction of telomerase activity during differentiation of embryonic stem cells by binding to the core promoter of TERT and controlling its down-regulation.</text>
</comment>
<dbReference type="GO" id="GO:0051028">
    <property type="term" value="P:mRNA transport"/>
    <property type="evidence" value="ECO:0007669"/>
    <property type="project" value="UniProtKB-KW"/>
</dbReference>
<evidence type="ECO:0000256" key="8">
    <source>
        <dbReference type="ARBA" id="ARBA00022499"/>
    </source>
</evidence>
<keyword evidence="15" id="KW-0866">Nonsense-mediated mRNA decay</keyword>
<evidence type="ECO:0000256" key="21">
    <source>
        <dbReference type="ARBA" id="ARBA00068971"/>
    </source>
</evidence>
<sequence length="839" mass="94897">MTSQDKVDAEAQKKVDEDRSNPQYIPKRGTFYEHDDRTAEDGECIEVEGSEDADGQSTTNGAGGSTGGSKTAPTISSASKTMKKWQPASAVDRWSHDRFDPSEQAPKSRTELVSAYGYDIRTEDAPPKARRRRRYGRGPSKYNRNWEDESAYLKTNNKERKPPKPSDFPALNENSGKSRRSSGRTREEKENRMERRQREGKSDRSERQSHSRNNHQDDYNDRRERGGEGSGHKSSKSKSNFNRQNQASVGRQAAMEFKQKNRQSSQNSAGPANQGQGSSLSSRLEAHRQPNANQQSQHINKSPSTGSGLGKSQQNQVSSPQQQQQQHNRGDQSQNKQQQSNNNSNSNANDNSNPNQKNAEQNNANSSENQEQHHNNDEEQLEDISDNEDLPDQMDEDEYAQQQHSPAPPPPPLYSGSRPGGQAQFSSSSASHSSIFPSTAEANETITQMSGDHVQMSIPTVENNNTISIEEILLPPGRDTRPKKICIILRGPPGSGKSYVAKMIKEKEKEMSGNNPRVLSIDDYFLIENDYEEKCPKTGKKIPKKEILYEYDKDMEETYMQYLIKSFKKTILDNFYDFIVIDCNNNSLRTLNEFYCHAKDSGYVPYIIDLFCDLDICLENNVHERTEADIKEIIDTWNPTPFHYIKLDIASLVENVVEMEDVEDMPVDDNTVNANAENATGQTANDNEKESGTAGEATNDDNTKDSQGNGDNQDEGGDEAEENSNDSTENCGFLKSKWETDTTTENLARLDGTSKLNLKRKPTMEEYLQMDEWEPVPTKSKGKKRVRWADIEEKREQEKMRAVGFVVGQTDWKRMMDPNAAKRALNKTKYIERVNKQRR</sequence>
<keyword evidence="4" id="KW-0813">Transport</keyword>
<feature type="compositionally biased region" description="Basic and acidic residues" evidence="23">
    <location>
        <begin position="1"/>
        <end position="20"/>
    </location>
</feature>
<accession>T1PB19</accession>
<evidence type="ECO:0000256" key="3">
    <source>
        <dbReference type="ARBA" id="ARBA00009548"/>
    </source>
</evidence>
<evidence type="ECO:0000256" key="5">
    <source>
        <dbReference type="ARBA" id="ARBA00022481"/>
    </source>
</evidence>